<accession>A0ABT5BWJ3</accession>
<evidence type="ECO:0000256" key="1">
    <source>
        <dbReference type="SAM" id="Phobius"/>
    </source>
</evidence>
<keyword evidence="1" id="KW-1133">Transmembrane helix</keyword>
<keyword evidence="3" id="KW-1185">Reference proteome</keyword>
<dbReference type="Proteomes" id="UP001217485">
    <property type="component" value="Unassembled WGS sequence"/>
</dbReference>
<dbReference type="RefSeq" id="WP_272095354.1">
    <property type="nucleotide sequence ID" value="NZ_JAQNDK010000001.1"/>
</dbReference>
<evidence type="ECO:0000313" key="3">
    <source>
        <dbReference type="Proteomes" id="UP001217485"/>
    </source>
</evidence>
<protein>
    <submittedName>
        <fullName evidence="2">Uncharacterized protein</fullName>
    </submittedName>
</protein>
<comment type="caution">
    <text evidence="2">The sequence shown here is derived from an EMBL/GenBank/DDBJ whole genome shotgun (WGS) entry which is preliminary data.</text>
</comment>
<dbReference type="EMBL" id="JAQNDK010000001">
    <property type="protein sequence ID" value="MDC0678529.1"/>
    <property type="molecule type" value="Genomic_DNA"/>
</dbReference>
<evidence type="ECO:0000313" key="2">
    <source>
        <dbReference type="EMBL" id="MDC0678529.1"/>
    </source>
</evidence>
<feature type="transmembrane region" description="Helical" evidence="1">
    <location>
        <begin position="36"/>
        <end position="55"/>
    </location>
</feature>
<name>A0ABT5BWJ3_9BACT</name>
<keyword evidence="1" id="KW-0472">Membrane</keyword>
<keyword evidence="1" id="KW-0812">Transmembrane</keyword>
<reference evidence="2 3" key="1">
    <citation type="submission" date="2023-01" db="EMBL/GenBank/DDBJ databases">
        <title>Minimal conservation of predation-associated metabolite biosynthetic gene clusters underscores biosynthetic potential of Myxococcota including descriptions for ten novel species: Archangium lansinium sp. nov., Myxococcus landrumus sp. nov., Nannocystis bai.</title>
        <authorList>
            <person name="Ahearne A."/>
            <person name="Stevens C."/>
            <person name="Dowd S."/>
        </authorList>
    </citation>
    <scope>NUCLEOTIDE SEQUENCE [LARGE SCALE GENOMIC DNA]</scope>
    <source>
        <strain evidence="2 3">WIWO2</strain>
    </source>
</reference>
<organism evidence="2 3">
    <name type="scientific">Sorangium atrum</name>
    <dbReference type="NCBI Taxonomy" id="2995308"/>
    <lineage>
        <taxon>Bacteria</taxon>
        <taxon>Pseudomonadati</taxon>
        <taxon>Myxococcota</taxon>
        <taxon>Polyangia</taxon>
        <taxon>Polyangiales</taxon>
        <taxon>Polyangiaceae</taxon>
        <taxon>Sorangium</taxon>
    </lineage>
</organism>
<proteinExistence type="predicted"/>
<gene>
    <name evidence="2" type="ORF">POL72_12365</name>
</gene>
<sequence length="278" mass="29898">MGSAFTWLLEWCAELVGATDGAAGATGDEARRRRRLVLFLALSSIVAASYFLSEIWGVKGLLPAVTFFVLAVQATRAVLDARASLWRAAALDLDDPAQRPRAGADPWFSPPTARVLRALAAVIDATRRERYAAALERLPSVDRAALRPDEARLLEAARALLSLGLGDPTRAAQQAIVALPTGIDAIDARLGRVVIADAWKSPARLEAIDRAWRQELQGGVASEALERLLSLSRLRLAPHAVEALQPVEARALSAEAWSIGEEELAAALESRARSGVYR</sequence>